<dbReference type="EMBL" id="FTOR01000018">
    <property type="protein sequence ID" value="SIT34668.1"/>
    <property type="molecule type" value="Genomic_DNA"/>
</dbReference>
<dbReference type="PROSITE" id="PS01124">
    <property type="entry name" value="HTH_ARAC_FAMILY_2"/>
    <property type="match status" value="1"/>
</dbReference>
<dbReference type="InterPro" id="IPR018060">
    <property type="entry name" value="HTH_AraC"/>
</dbReference>
<protein>
    <submittedName>
        <fullName evidence="5">Helix-turn-helix domain-containing protein</fullName>
    </submittedName>
</protein>
<keyword evidence="1" id="KW-0805">Transcription regulation</keyword>
<feature type="domain" description="HTH araC/xylS-type" evidence="4">
    <location>
        <begin position="194"/>
        <end position="299"/>
    </location>
</feature>
<dbReference type="KEGG" id="fln:FLA_0853"/>
<name>A0A173MBA4_9BACT</name>
<evidence type="ECO:0000259" key="4">
    <source>
        <dbReference type="PROSITE" id="PS01124"/>
    </source>
</evidence>
<dbReference type="SMART" id="SM00342">
    <property type="entry name" value="HTH_ARAC"/>
    <property type="match status" value="1"/>
</dbReference>
<dbReference type="InterPro" id="IPR009057">
    <property type="entry name" value="Homeodomain-like_sf"/>
</dbReference>
<evidence type="ECO:0000256" key="1">
    <source>
        <dbReference type="ARBA" id="ARBA00023015"/>
    </source>
</evidence>
<evidence type="ECO:0000313" key="6">
    <source>
        <dbReference type="Proteomes" id="UP000186917"/>
    </source>
</evidence>
<dbReference type="GO" id="GO:0043565">
    <property type="term" value="F:sequence-specific DNA binding"/>
    <property type="evidence" value="ECO:0007669"/>
    <property type="project" value="InterPro"/>
</dbReference>
<accession>A0A173MBA4</accession>
<dbReference type="Pfam" id="PF12833">
    <property type="entry name" value="HTH_18"/>
    <property type="match status" value="1"/>
</dbReference>
<dbReference type="STRING" id="477680.SAMN05421788_11827"/>
<dbReference type="OrthoDB" id="9816214at2"/>
<dbReference type="PANTHER" id="PTHR43280">
    <property type="entry name" value="ARAC-FAMILY TRANSCRIPTIONAL REGULATOR"/>
    <property type="match status" value="1"/>
</dbReference>
<keyword evidence="3" id="KW-0804">Transcription</keyword>
<dbReference type="RefSeq" id="WP_076382871.1">
    <property type="nucleotide sequence ID" value="NZ_AP017422.1"/>
</dbReference>
<evidence type="ECO:0000313" key="5">
    <source>
        <dbReference type="EMBL" id="SIT34668.1"/>
    </source>
</evidence>
<evidence type="ECO:0000256" key="2">
    <source>
        <dbReference type="ARBA" id="ARBA00023125"/>
    </source>
</evidence>
<dbReference type="SUPFAM" id="SSF46689">
    <property type="entry name" value="Homeodomain-like"/>
    <property type="match status" value="1"/>
</dbReference>
<gene>
    <name evidence="5" type="ORF">SAMN05421788_11827</name>
</gene>
<dbReference type="AlphaFoldDB" id="A0A173MBA4"/>
<dbReference type="InterPro" id="IPR020449">
    <property type="entry name" value="Tscrpt_reg_AraC-type_HTH"/>
</dbReference>
<keyword evidence="2" id="KW-0238">DNA-binding</keyword>
<dbReference type="PANTHER" id="PTHR43280:SF32">
    <property type="entry name" value="TRANSCRIPTIONAL REGULATORY PROTEIN"/>
    <property type="match status" value="1"/>
</dbReference>
<sequence length="300" mass="34636">MADSIIKINNINKLHEVYACGKPQHPLISLIDLSALYPLPFGHDVTLQMDLYIISCKQFKGWFSYGRQPYDFAEGSLMFAAPGQVLRPGPEVQVEKGWGLFFHPDLINGTDLGRVIHQYSFFLYDVNEALHISDEEKQVLQDCIEKIKKEYSQNIDKHTHGLIVKNIELLLSYCDRFYDRQFLTRRNVNNDLVQRFEKLLRDYFAQDTLVETGQPEVKHIANQLNISPNYLSDLLKKYTGKTTQEHIHLQLTEKAKSLLLSTSKPVSEIAYELGFLHPSHFTKLFKSGTGLSPRDYRNKN</sequence>
<organism evidence="5 6">
    <name type="scientific">Filimonas lacunae</name>
    <dbReference type="NCBI Taxonomy" id="477680"/>
    <lineage>
        <taxon>Bacteria</taxon>
        <taxon>Pseudomonadati</taxon>
        <taxon>Bacteroidota</taxon>
        <taxon>Chitinophagia</taxon>
        <taxon>Chitinophagales</taxon>
        <taxon>Chitinophagaceae</taxon>
        <taxon>Filimonas</taxon>
    </lineage>
</organism>
<dbReference type="Gene3D" id="1.10.10.60">
    <property type="entry name" value="Homeodomain-like"/>
    <property type="match status" value="2"/>
</dbReference>
<keyword evidence="6" id="KW-1185">Reference proteome</keyword>
<evidence type="ECO:0000256" key="3">
    <source>
        <dbReference type="ARBA" id="ARBA00023163"/>
    </source>
</evidence>
<reference evidence="6" key="1">
    <citation type="submission" date="2017-01" db="EMBL/GenBank/DDBJ databases">
        <authorList>
            <person name="Varghese N."/>
            <person name="Submissions S."/>
        </authorList>
    </citation>
    <scope>NUCLEOTIDE SEQUENCE [LARGE SCALE GENOMIC DNA]</scope>
    <source>
        <strain evidence="6">DSM 21054</strain>
    </source>
</reference>
<proteinExistence type="predicted"/>
<dbReference type="PRINTS" id="PR00032">
    <property type="entry name" value="HTHARAC"/>
</dbReference>
<dbReference type="GO" id="GO:0003700">
    <property type="term" value="F:DNA-binding transcription factor activity"/>
    <property type="evidence" value="ECO:0007669"/>
    <property type="project" value="InterPro"/>
</dbReference>
<dbReference type="Proteomes" id="UP000186917">
    <property type="component" value="Unassembled WGS sequence"/>
</dbReference>